<proteinExistence type="predicted"/>
<comment type="caution">
    <text evidence="3">The sequence shown here is derived from an EMBL/GenBank/DDBJ whole genome shotgun (WGS) entry which is preliminary data.</text>
</comment>
<dbReference type="NCBIfam" id="TIGR03783">
    <property type="entry name" value="Bac_Flav_CT_G"/>
    <property type="match status" value="1"/>
</dbReference>
<organism evidence="3 4">
    <name type="scientific">Chryseobacterium oncorhynchi</name>
    <dbReference type="NCBI Taxonomy" id="741074"/>
    <lineage>
        <taxon>Bacteria</taxon>
        <taxon>Pseudomonadati</taxon>
        <taxon>Bacteroidota</taxon>
        <taxon>Flavobacteriia</taxon>
        <taxon>Flavobacteriales</taxon>
        <taxon>Weeksellaceae</taxon>
        <taxon>Chryseobacterium group</taxon>
        <taxon>Chryseobacterium</taxon>
    </lineage>
</organism>
<dbReference type="Pfam" id="PF12991">
    <property type="entry name" value="DUF3875"/>
    <property type="match status" value="1"/>
</dbReference>
<keyword evidence="4" id="KW-1185">Reference proteome</keyword>
<dbReference type="InterPro" id="IPR027417">
    <property type="entry name" value="P-loop_NTPase"/>
</dbReference>
<dbReference type="OrthoDB" id="596266at2"/>
<evidence type="ECO:0000259" key="2">
    <source>
        <dbReference type="Pfam" id="PF19044"/>
    </source>
</evidence>
<dbReference type="EMBL" id="PPEI02000011">
    <property type="protein sequence ID" value="PWN59575.1"/>
    <property type="molecule type" value="Genomic_DNA"/>
</dbReference>
<dbReference type="Gene3D" id="3.40.50.300">
    <property type="entry name" value="P-loop containing nucleotide triphosphate hydrolases"/>
    <property type="match status" value="1"/>
</dbReference>
<gene>
    <name evidence="3" type="ORF">C1638_021470</name>
</gene>
<dbReference type="Gene3D" id="1.10.8.730">
    <property type="match status" value="1"/>
</dbReference>
<sequence>MSKNPKNNDHFPQFNKTAAIDGNVVKNRSKDIAVCYRIHLPEIFTMGEPEFDLIHSDFLKALMVLPEGTIIHKKDIFKQKIYNSENLAKETYLQKSTAEHFKGRIYMNHDCIISFIKPELTTLRKNYDRLSILSKRNTVASLEEIEAFMNHVEHAVSVINASTILKCEALTSEEIYEIIVDEYTLFKDEIGDYVSSDEDLRIGDSYVKIFSLREDGQQPDGTLNNCVLDRDRSVDQSQFFRSYCYPLALDFKQDHVYNQFIFIEDQAKVKKDLELNNKRLSSTRLLSRKNKTLADQNNFFLDRVEQDNVKIVRMHTNVVFWADSKDDLKKITNKVTGYYSKMGIRPYNNSYFDRDYIYLANHLGNGGLLPVEETFLSYLDISLCYLTTETNYKSDVSGTLYNDRLSNIPLYVDTFHKPYETKEILNRNYIIVAPSGGGKSFLSKSRLRQNIENPKNQTVVLNVGGDDKLCRMYPDDTLYFEYKKGRPLDLNPFWVFDNKIDTGKVEFLIDFIGLIWLTDKDLSNDQRSSLEKIIMKFYDAKELSPTEELHHEKSKIEEDEDKIYSVRNSDNNSLPRFYEYIKENAETIKLETFNLFEIDSLVLNLEKYADGLYSNLFTNGEPKVFENKKYVEFELDNIKDHPILFPIFGMIISDLIFNTMWKKDDSEKEFFVDEAWKVLEKKGMVSLLKYLYKTIRKFDGSVGIAIQQITDLFALGVTNEKAILGNTAIKYILDHREVLGDVPILKEKLSLSTADVSQLLSIKNNTKPTPSDPLAYTELLLAKGSRNAKVMRLEVSKPCLAIYESDKNKLKTFNTLYEHHRKEMIPTIESYIDVEINKTKLITDFTI</sequence>
<feature type="domain" description="TraG P-loop" evidence="2">
    <location>
        <begin position="402"/>
        <end position="818"/>
    </location>
</feature>
<evidence type="ECO:0000313" key="4">
    <source>
        <dbReference type="Proteomes" id="UP000236182"/>
    </source>
</evidence>
<dbReference type="PANTHER" id="PTHR38467">
    <property type="match status" value="1"/>
</dbReference>
<dbReference type="RefSeq" id="WP_109623984.1">
    <property type="nucleotide sequence ID" value="NZ_PPEI02000011.1"/>
</dbReference>
<dbReference type="InterPro" id="IPR024451">
    <property type="entry name" value="TraG_N_Bacteroidetes"/>
</dbReference>
<dbReference type="Proteomes" id="UP000236182">
    <property type="component" value="Unassembled WGS sequence"/>
</dbReference>
<dbReference type="AlphaFoldDB" id="A0A316WDS7"/>
<feature type="domain" description="TraG N-terminal Bacteroidetes" evidence="1">
    <location>
        <begin position="28"/>
        <end position="56"/>
    </location>
</feature>
<dbReference type="InterPro" id="IPR022509">
    <property type="entry name" value="Conjugation_ATPase_TraG"/>
</dbReference>
<accession>A0A316WDS7</accession>
<dbReference type="Pfam" id="PF19044">
    <property type="entry name" value="P-loop_TraG"/>
    <property type="match status" value="1"/>
</dbReference>
<reference evidence="3" key="1">
    <citation type="submission" date="2018-04" db="EMBL/GenBank/DDBJ databases">
        <title>Draft Genome Sequences of Chryseobacterium lactis NCTC11390T isolated from milk, Chryseobacterium oncorhynchi 701B-08T from rainbow trout, and Chryseobacterium viscerum 687B-08T from diseased fish.</title>
        <authorList>
            <person name="Jeong J.-J."/>
            <person name="Lee Y.J."/>
            <person name="Pathiraja D."/>
            <person name="Park B."/>
            <person name="Choi I.-G."/>
            <person name="Kim K.D."/>
        </authorList>
    </citation>
    <scope>NUCLEOTIDE SEQUENCE [LARGE SCALE GENOMIC DNA]</scope>
    <source>
        <strain evidence="3">701B-08</strain>
    </source>
</reference>
<evidence type="ECO:0000313" key="3">
    <source>
        <dbReference type="EMBL" id="PWN59575.1"/>
    </source>
</evidence>
<dbReference type="PANTHER" id="PTHR38467:SF1">
    <property type="entry name" value="CONJUGATIVE TRANSFER: ASSEMBLY"/>
    <property type="match status" value="1"/>
</dbReference>
<protein>
    <recommendedName>
        <fullName evidence="5">TraG P-loop domain-containing protein</fullName>
    </recommendedName>
</protein>
<dbReference type="InterPro" id="IPR043964">
    <property type="entry name" value="P-loop_TraG"/>
</dbReference>
<name>A0A316WDS7_9FLAO</name>
<dbReference type="InterPro" id="IPR053155">
    <property type="entry name" value="F-pilin_assembly_TraC"/>
</dbReference>
<evidence type="ECO:0008006" key="5">
    <source>
        <dbReference type="Google" id="ProtNLM"/>
    </source>
</evidence>
<evidence type="ECO:0000259" key="1">
    <source>
        <dbReference type="Pfam" id="PF12991"/>
    </source>
</evidence>
<dbReference type="SUPFAM" id="SSF52540">
    <property type="entry name" value="P-loop containing nucleoside triphosphate hydrolases"/>
    <property type="match status" value="1"/>
</dbReference>